<organism evidence="2 3">
    <name type="scientific">Corynebacterium poyangense</name>
    <dbReference type="NCBI Taxonomy" id="2684405"/>
    <lineage>
        <taxon>Bacteria</taxon>
        <taxon>Bacillati</taxon>
        <taxon>Actinomycetota</taxon>
        <taxon>Actinomycetes</taxon>
        <taxon>Mycobacteriales</taxon>
        <taxon>Corynebacteriaceae</taxon>
        <taxon>Corynebacterium</taxon>
    </lineage>
</organism>
<keyword evidence="1" id="KW-0812">Transmembrane</keyword>
<evidence type="ECO:0000313" key="2">
    <source>
        <dbReference type="EMBL" id="QNQ90985.1"/>
    </source>
</evidence>
<feature type="transmembrane region" description="Helical" evidence="1">
    <location>
        <begin position="6"/>
        <end position="29"/>
    </location>
</feature>
<dbReference type="EMBL" id="CP046884">
    <property type="protein sequence ID" value="QNQ90985.1"/>
    <property type="molecule type" value="Genomic_DNA"/>
</dbReference>
<evidence type="ECO:0000313" key="3">
    <source>
        <dbReference type="Proteomes" id="UP000516320"/>
    </source>
</evidence>
<keyword evidence="1" id="KW-0472">Membrane</keyword>
<evidence type="ECO:0000256" key="1">
    <source>
        <dbReference type="SAM" id="Phobius"/>
    </source>
</evidence>
<proteinExistence type="predicted"/>
<sequence length="106" mass="11532">MELGVLIRGNALIGALVTSFHTAGIGYLISEMSSLSPDRAMMSVGFGVVSGAIASLALGWYADRIGTQELLVIVQVFPAASYLFLGLFSWELLPSISPRYSRHRRW</sequence>
<dbReference type="AlphaFoldDB" id="A0A7H0SR10"/>
<accession>A0A7H0SR10</accession>
<dbReference type="Proteomes" id="UP000516320">
    <property type="component" value="Chromosome"/>
</dbReference>
<feature type="transmembrane region" description="Helical" evidence="1">
    <location>
        <begin position="41"/>
        <end position="61"/>
    </location>
</feature>
<gene>
    <name evidence="2" type="ORF">GP475_10340</name>
</gene>
<keyword evidence="1" id="KW-1133">Transmembrane helix</keyword>
<feature type="transmembrane region" description="Helical" evidence="1">
    <location>
        <begin position="73"/>
        <end position="93"/>
    </location>
</feature>
<reference evidence="2 3" key="1">
    <citation type="submission" date="2019-12" db="EMBL/GenBank/DDBJ databases">
        <title>Corynebacterium sp. nov., isolated from feces of the Anser Albifrons in China.</title>
        <authorList>
            <person name="Liu Q."/>
        </authorList>
    </citation>
    <scope>NUCLEOTIDE SEQUENCE [LARGE SCALE GENOMIC DNA]</scope>
    <source>
        <strain evidence="2 3">4H37-19</strain>
    </source>
</reference>
<protein>
    <submittedName>
        <fullName evidence="2">Uncharacterized protein</fullName>
    </submittedName>
</protein>
<dbReference type="InterPro" id="IPR036259">
    <property type="entry name" value="MFS_trans_sf"/>
</dbReference>
<dbReference type="KEGG" id="cpoy:GP475_10340"/>
<dbReference type="RefSeq" id="WP_187974294.1">
    <property type="nucleotide sequence ID" value="NZ_CP046884.1"/>
</dbReference>
<keyword evidence="3" id="KW-1185">Reference proteome</keyword>
<dbReference type="SUPFAM" id="SSF103473">
    <property type="entry name" value="MFS general substrate transporter"/>
    <property type="match status" value="1"/>
</dbReference>
<name>A0A7H0SR10_9CORY</name>